<name>A0A9N9J938_9GLOM</name>
<dbReference type="AlphaFoldDB" id="A0A9N9J938"/>
<gene>
    <name evidence="1" type="ORF">FCALED_LOCUS17442</name>
</gene>
<keyword evidence="2" id="KW-1185">Reference proteome</keyword>
<accession>A0A9N9J938</accession>
<evidence type="ECO:0000313" key="1">
    <source>
        <dbReference type="EMBL" id="CAG8769510.1"/>
    </source>
</evidence>
<protein>
    <submittedName>
        <fullName evidence="1">6117_t:CDS:1</fullName>
    </submittedName>
</protein>
<dbReference type="EMBL" id="CAJVPQ010026717">
    <property type="protein sequence ID" value="CAG8769510.1"/>
    <property type="molecule type" value="Genomic_DNA"/>
</dbReference>
<proteinExistence type="predicted"/>
<organism evidence="1 2">
    <name type="scientific">Funneliformis caledonium</name>
    <dbReference type="NCBI Taxonomy" id="1117310"/>
    <lineage>
        <taxon>Eukaryota</taxon>
        <taxon>Fungi</taxon>
        <taxon>Fungi incertae sedis</taxon>
        <taxon>Mucoromycota</taxon>
        <taxon>Glomeromycotina</taxon>
        <taxon>Glomeromycetes</taxon>
        <taxon>Glomerales</taxon>
        <taxon>Glomeraceae</taxon>
        <taxon>Funneliformis</taxon>
    </lineage>
</organism>
<sequence length="194" mass="21599">HHDLGSAEGMRDLRWLAADQQRNNDRIISAANRNAVLTLQTSLGGANGTEAIGNADEIRNALLTVFADPTLTAAARAAYQNRIDTRIGLMGEGQGRYRTALRNKNLDNYNVIDIYCASYYVMDFFEDGNSVDHRLHAQLILHGSDEDLLIIPFQSYLSYFAATFIDFNFTVNNAETDARVNGEGENSLKRELAH</sequence>
<comment type="caution">
    <text evidence="1">The sequence shown here is derived from an EMBL/GenBank/DDBJ whole genome shotgun (WGS) entry which is preliminary data.</text>
</comment>
<feature type="non-terminal residue" evidence="1">
    <location>
        <position position="1"/>
    </location>
</feature>
<evidence type="ECO:0000313" key="2">
    <source>
        <dbReference type="Proteomes" id="UP000789570"/>
    </source>
</evidence>
<reference evidence="1" key="1">
    <citation type="submission" date="2021-06" db="EMBL/GenBank/DDBJ databases">
        <authorList>
            <person name="Kallberg Y."/>
            <person name="Tangrot J."/>
            <person name="Rosling A."/>
        </authorList>
    </citation>
    <scope>NUCLEOTIDE SEQUENCE</scope>
    <source>
        <strain evidence="1">UK204</strain>
    </source>
</reference>
<dbReference type="Proteomes" id="UP000789570">
    <property type="component" value="Unassembled WGS sequence"/>
</dbReference>
<feature type="non-terminal residue" evidence="1">
    <location>
        <position position="194"/>
    </location>
</feature>